<reference evidence="1" key="1">
    <citation type="submission" date="2022-10" db="EMBL/GenBank/DDBJ databases">
        <authorList>
            <person name="Chen Y."/>
            <person name="Dougan E. K."/>
            <person name="Chan C."/>
            <person name="Rhodes N."/>
            <person name="Thang M."/>
        </authorList>
    </citation>
    <scope>NUCLEOTIDE SEQUENCE</scope>
</reference>
<name>A0A9P1FF92_9DINO</name>
<dbReference type="OrthoDB" id="445910at2759"/>
<proteinExistence type="predicted"/>
<protein>
    <submittedName>
        <fullName evidence="1">Uncharacterized protein</fullName>
    </submittedName>
</protein>
<dbReference type="EMBL" id="CAMXCT020000104">
    <property type="protein sequence ID" value="CAL1127256.1"/>
    <property type="molecule type" value="Genomic_DNA"/>
</dbReference>
<comment type="caution">
    <text evidence="1">The sequence shown here is derived from an EMBL/GenBank/DDBJ whole genome shotgun (WGS) entry which is preliminary data.</text>
</comment>
<dbReference type="AlphaFoldDB" id="A0A9P1FF92"/>
<evidence type="ECO:0000313" key="3">
    <source>
        <dbReference type="Proteomes" id="UP001152797"/>
    </source>
</evidence>
<sequence>MQKLPAEVVSLFESSKVSRADKTKLVNGMVVRQPDGNLMLDLEAPVLSMLQSHYTDISGPHKAKGYPKSLTVAKLGGELAFTQALEKGEVKETEQGGSTFYFFNTITIEKKVGARAETKGSVARTADDAQVGALSAFVESFQPTFREIPGMAPSSSAAMPPQGFSAMPAMPSASQPLALVDKAVPVPSEIQLDFCGVVTLEGCVVAKIDEGLGWWKSLREQARKVAQGALRNQMSSRMAEVWNLQVTLEQSKTFGAKDGAKLRSTMSEFAKGLMNVQEMVRGLLGLEKEQPLS</sequence>
<organism evidence="1">
    <name type="scientific">Cladocopium goreaui</name>
    <dbReference type="NCBI Taxonomy" id="2562237"/>
    <lineage>
        <taxon>Eukaryota</taxon>
        <taxon>Sar</taxon>
        <taxon>Alveolata</taxon>
        <taxon>Dinophyceae</taxon>
        <taxon>Suessiales</taxon>
        <taxon>Symbiodiniaceae</taxon>
        <taxon>Cladocopium</taxon>
    </lineage>
</organism>
<reference evidence="2" key="2">
    <citation type="submission" date="2024-04" db="EMBL/GenBank/DDBJ databases">
        <authorList>
            <person name="Chen Y."/>
            <person name="Shah S."/>
            <person name="Dougan E. K."/>
            <person name="Thang M."/>
            <person name="Chan C."/>
        </authorList>
    </citation>
    <scope>NUCLEOTIDE SEQUENCE [LARGE SCALE GENOMIC DNA]</scope>
</reference>
<dbReference type="EMBL" id="CAMXCT010000104">
    <property type="protein sequence ID" value="CAI3973881.1"/>
    <property type="molecule type" value="Genomic_DNA"/>
</dbReference>
<evidence type="ECO:0000313" key="1">
    <source>
        <dbReference type="EMBL" id="CAI3973881.1"/>
    </source>
</evidence>
<evidence type="ECO:0000313" key="2">
    <source>
        <dbReference type="EMBL" id="CAL1127256.1"/>
    </source>
</evidence>
<gene>
    <name evidence="1" type="ORF">C1SCF055_LOCUS2330</name>
</gene>
<dbReference type="EMBL" id="CAMXCT030000104">
    <property type="protein sequence ID" value="CAL4761193.1"/>
    <property type="molecule type" value="Genomic_DNA"/>
</dbReference>
<dbReference type="Proteomes" id="UP001152797">
    <property type="component" value="Unassembled WGS sequence"/>
</dbReference>
<accession>A0A9P1FF92</accession>
<keyword evidence="3" id="KW-1185">Reference proteome</keyword>